<protein>
    <submittedName>
        <fullName evidence="1">Uncharacterized protein</fullName>
    </submittedName>
</protein>
<comment type="caution">
    <text evidence="1">The sequence shown here is derived from an EMBL/GenBank/DDBJ whole genome shotgun (WGS) entry which is preliminary data.</text>
</comment>
<dbReference type="Proteomes" id="UP001571581">
    <property type="component" value="Unassembled WGS sequence"/>
</dbReference>
<evidence type="ECO:0000313" key="1">
    <source>
        <dbReference type="EMBL" id="MFA3799697.1"/>
    </source>
</evidence>
<dbReference type="RefSeq" id="WP_299573212.1">
    <property type="nucleotide sequence ID" value="NZ_JBGORW010000006.1"/>
</dbReference>
<accession>A0ABV4S5P9</accession>
<sequence length="181" mass="21504">MKKLIIILVLLVSGISFSNINTCKWIKNPNIYVSKEIELISRSRLKGNVYCDVERDFMTYYVGIGNLEVGLVYNIRERKELTYENIFRILVDFENDIAKLIPTNLPKKDTKDKPRYYTFRLYAYDARKKDTFMLFKYILDTDKVDGDWKTYYNNEIFSKTSEKMLKTLKDSGYLPTEDIVY</sequence>
<reference evidence="1 2" key="1">
    <citation type="submission" date="2024-07" db="EMBL/GenBank/DDBJ databases">
        <authorList>
            <person name="Li X.-J."/>
            <person name="Wang X."/>
        </authorList>
    </citation>
    <scope>NUCLEOTIDE SEQUENCE [LARGE SCALE GENOMIC DNA]</scope>
    <source>
        <strain evidence="1 2">DSM 23441</strain>
    </source>
</reference>
<dbReference type="EMBL" id="JBGORW010000006">
    <property type="protein sequence ID" value="MFA3799697.1"/>
    <property type="molecule type" value="Genomic_DNA"/>
</dbReference>
<organism evidence="1 2">
    <name type="scientific">Leptotrichia hongkongensis</name>
    <dbReference type="NCBI Taxonomy" id="554406"/>
    <lineage>
        <taxon>Bacteria</taxon>
        <taxon>Fusobacteriati</taxon>
        <taxon>Fusobacteriota</taxon>
        <taxon>Fusobacteriia</taxon>
        <taxon>Fusobacteriales</taxon>
        <taxon>Leptotrichiaceae</taxon>
        <taxon>Leptotrichia</taxon>
    </lineage>
</organism>
<evidence type="ECO:0000313" key="2">
    <source>
        <dbReference type="Proteomes" id="UP001571581"/>
    </source>
</evidence>
<keyword evidence="2" id="KW-1185">Reference proteome</keyword>
<gene>
    <name evidence="1" type="ORF">ACEG17_05800</name>
</gene>
<proteinExistence type="predicted"/>
<name>A0ABV4S5P9_9FUSO</name>